<feature type="transmembrane region" description="Helical" evidence="7">
    <location>
        <begin position="258"/>
        <end position="277"/>
    </location>
</feature>
<protein>
    <submittedName>
        <fullName evidence="10">Multiple sugar transport system permease protein</fullName>
    </submittedName>
</protein>
<dbReference type="EMBL" id="SNVW01000004">
    <property type="protein sequence ID" value="TDN44616.1"/>
    <property type="molecule type" value="Genomic_DNA"/>
</dbReference>
<evidence type="ECO:0000256" key="5">
    <source>
        <dbReference type="ARBA" id="ARBA00022989"/>
    </source>
</evidence>
<dbReference type="SUPFAM" id="SSF161098">
    <property type="entry name" value="MetI-like"/>
    <property type="match status" value="1"/>
</dbReference>
<evidence type="ECO:0000313" key="11">
    <source>
        <dbReference type="Proteomes" id="UP000295764"/>
    </source>
</evidence>
<comment type="subcellular location">
    <subcellularLocation>
        <location evidence="1 7">Cell membrane</location>
        <topology evidence="1 7">Multi-pass membrane protein</topology>
    </subcellularLocation>
</comment>
<dbReference type="InterPro" id="IPR000515">
    <property type="entry name" value="MetI-like"/>
</dbReference>
<evidence type="ECO:0000256" key="2">
    <source>
        <dbReference type="ARBA" id="ARBA00022448"/>
    </source>
</evidence>
<evidence type="ECO:0000259" key="9">
    <source>
        <dbReference type="PROSITE" id="PS50928"/>
    </source>
</evidence>
<feature type="transmembrane region" description="Helical" evidence="7">
    <location>
        <begin position="289"/>
        <end position="310"/>
    </location>
</feature>
<accession>A0A4R6DIN1</accession>
<evidence type="ECO:0000313" key="10">
    <source>
        <dbReference type="EMBL" id="TDN44616.1"/>
    </source>
</evidence>
<comment type="caution">
    <text evidence="10">The sequence shown here is derived from an EMBL/GenBank/DDBJ whole genome shotgun (WGS) entry which is preliminary data.</text>
</comment>
<feature type="transmembrane region" description="Helical" evidence="7">
    <location>
        <begin position="181"/>
        <end position="206"/>
    </location>
</feature>
<feature type="transmembrane region" description="Helical" evidence="7">
    <location>
        <begin position="134"/>
        <end position="155"/>
    </location>
</feature>
<dbReference type="InterPro" id="IPR035906">
    <property type="entry name" value="MetI-like_sf"/>
</dbReference>
<dbReference type="InterPro" id="IPR051393">
    <property type="entry name" value="ABC_transporter_permease"/>
</dbReference>
<dbReference type="Proteomes" id="UP000295764">
    <property type="component" value="Unassembled WGS sequence"/>
</dbReference>
<evidence type="ECO:0000256" key="6">
    <source>
        <dbReference type="ARBA" id="ARBA00023136"/>
    </source>
</evidence>
<dbReference type="PANTHER" id="PTHR30193:SF37">
    <property type="entry name" value="INNER MEMBRANE ABC TRANSPORTER PERMEASE PROTEIN YCJO"/>
    <property type="match status" value="1"/>
</dbReference>
<keyword evidence="4 7" id="KW-0812">Transmembrane</keyword>
<feature type="compositionally biased region" description="Basic and acidic residues" evidence="8">
    <location>
        <begin position="1"/>
        <end position="11"/>
    </location>
</feature>
<evidence type="ECO:0000256" key="4">
    <source>
        <dbReference type="ARBA" id="ARBA00022692"/>
    </source>
</evidence>
<feature type="transmembrane region" description="Helical" evidence="7">
    <location>
        <begin position="38"/>
        <end position="61"/>
    </location>
</feature>
<evidence type="ECO:0000256" key="7">
    <source>
        <dbReference type="RuleBase" id="RU363032"/>
    </source>
</evidence>
<dbReference type="PROSITE" id="PS50928">
    <property type="entry name" value="ABC_TM1"/>
    <property type="match status" value="1"/>
</dbReference>
<keyword evidence="3" id="KW-1003">Cell membrane</keyword>
<gene>
    <name evidence="10" type="ORF">EDF64_10417</name>
</gene>
<feature type="region of interest" description="Disordered" evidence="8">
    <location>
        <begin position="1"/>
        <end position="31"/>
    </location>
</feature>
<organism evidence="10 11">
    <name type="scientific">Curtobacterium flaccumfaciens</name>
    <dbReference type="NCBI Taxonomy" id="2035"/>
    <lineage>
        <taxon>Bacteria</taxon>
        <taxon>Bacillati</taxon>
        <taxon>Actinomycetota</taxon>
        <taxon>Actinomycetes</taxon>
        <taxon>Micrococcales</taxon>
        <taxon>Microbacteriaceae</taxon>
        <taxon>Curtobacterium</taxon>
    </lineage>
</organism>
<evidence type="ECO:0000256" key="3">
    <source>
        <dbReference type="ARBA" id="ARBA00022475"/>
    </source>
</evidence>
<evidence type="ECO:0000256" key="8">
    <source>
        <dbReference type="SAM" id="MobiDB-lite"/>
    </source>
</evidence>
<feature type="transmembrane region" description="Helical" evidence="7">
    <location>
        <begin position="93"/>
        <end position="122"/>
    </location>
</feature>
<sequence length="319" mass="34763">MTFVRLDRAEEQVSEGSVDQPDPPRGRRRRRPLGGPRWVGWAFVLPGLIGLAVFIVIPQVASLVLGFSDSSLLGGTVFTGTENYLRLLRDPQFLNSVIVTAIFVLVYVPANIAISMAMALWLKTRIAGRNWLRVLFLIPALSPMVANAAVFRLLFQKDGAVNQLLAGIGLGPIPWLSDGNWALATVIGVSLWQSFGYNMIVLGAGIDSISPDVIAASKIDGAGRFRRLVSITLPLVSPALFFTTVLTVIGAWQTFAQAYVITGGGPGNSTMTIMLYLYQTAFTNNQLGYASAIATVLFVIIAIFTLFQLWGQKKWVHYD</sequence>
<dbReference type="AlphaFoldDB" id="A0A4R6DIN1"/>
<dbReference type="Gene3D" id="1.10.3720.10">
    <property type="entry name" value="MetI-like"/>
    <property type="match status" value="1"/>
</dbReference>
<keyword evidence="10" id="KW-0762">Sugar transport</keyword>
<name>A0A4R6DIN1_9MICO</name>
<dbReference type="GO" id="GO:0005886">
    <property type="term" value="C:plasma membrane"/>
    <property type="evidence" value="ECO:0007669"/>
    <property type="project" value="UniProtKB-SubCell"/>
</dbReference>
<dbReference type="GO" id="GO:0055085">
    <property type="term" value="P:transmembrane transport"/>
    <property type="evidence" value="ECO:0007669"/>
    <property type="project" value="InterPro"/>
</dbReference>
<dbReference type="Pfam" id="PF00528">
    <property type="entry name" value="BPD_transp_1"/>
    <property type="match status" value="1"/>
</dbReference>
<comment type="similarity">
    <text evidence="7">Belongs to the binding-protein-dependent transport system permease family.</text>
</comment>
<feature type="transmembrane region" description="Helical" evidence="7">
    <location>
        <begin position="227"/>
        <end position="252"/>
    </location>
</feature>
<proteinExistence type="inferred from homology"/>
<dbReference type="CDD" id="cd06261">
    <property type="entry name" value="TM_PBP2"/>
    <property type="match status" value="1"/>
</dbReference>
<reference evidence="10 11" key="1">
    <citation type="submission" date="2019-03" db="EMBL/GenBank/DDBJ databases">
        <title>Genomic analyses of the natural microbiome of Caenorhabditis elegans.</title>
        <authorList>
            <person name="Samuel B."/>
        </authorList>
    </citation>
    <scope>NUCLEOTIDE SEQUENCE [LARGE SCALE GENOMIC DNA]</scope>
    <source>
        <strain evidence="10 11">JUb65</strain>
    </source>
</reference>
<feature type="domain" description="ABC transmembrane type-1" evidence="9">
    <location>
        <begin position="93"/>
        <end position="308"/>
    </location>
</feature>
<dbReference type="PANTHER" id="PTHR30193">
    <property type="entry name" value="ABC TRANSPORTER PERMEASE PROTEIN"/>
    <property type="match status" value="1"/>
</dbReference>
<dbReference type="OrthoDB" id="4319190at2"/>
<evidence type="ECO:0000256" key="1">
    <source>
        <dbReference type="ARBA" id="ARBA00004651"/>
    </source>
</evidence>
<keyword evidence="5 7" id="KW-1133">Transmembrane helix</keyword>
<keyword evidence="2 7" id="KW-0813">Transport</keyword>
<dbReference type="RefSeq" id="WP_133519326.1">
    <property type="nucleotide sequence ID" value="NZ_SNVW01000004.1"/>
</dbReference>
<dbReference type="SUPFAM" id="SSF160964">
    <property type="entry name" value="MalF N-terminal region-like"/>
    <property type="match status" value="1"/>
</dbReference>
<keyword evidence="6 7" id="KW-0472">Membrane</keyword>